<dbReference type="InterPro" id="IPR050377">
    <property type="entry name" value="Radical_SAM_PqqE_MftC-like"/>
</dbReference>
<dbReference type="PROSITE" id="PS51918">
    <property type="entry name" value="RADICAL_SAM"/>
    <property type="match status" value="1"/>
</dbReference>
<dbReference type="CDD" id="cd01335">
    <property type="entry name" value="Radical_SAM"/>
    <property type="match status" value="1"/>
</dbReference>
<dbReference type="InterPro" id="IPR007197">
    <property type="entry name" value="rSAM"/>
</dbReference>
<dbReference type="SFLD" id="SFLDS00029">
    <property type="entry name" value="Radical_SAM"/>
    <property type="match status" value="1"/>
</dbReference>
<dbReference type="Pfam" id="PF04055">
    <property type="entry name" value="Radical_SAM"/>
    <property type="match status" value="1"/>
</dbReference>
<protein>
    <submittedName>
        <fullName evidence="4">Radical SAM protein</fullName>
    </submittedName>
</protein>
<dbReference type="Proteomes" id="UP000783588">
    <property type="component" value="Unassembled WGS sequence"/>
</dbReference>
<keyword evidence="2" id="KW-0479">Metal-binding</keyword>
<proteinExistence type="predicted"/>
<name>A0ABS6EQR8_9FIRM</name>
<dbReference type="InterPro" id="IPR017200">
    <property type="entry name" value="PqqE-like"/>
</dbReference>
<keyword evidence="2" id="KW-0408">Iron</keyword>
<dbReference type="SFLD" id="SFLDG01067">
    <property type="entry name" value="SPASM/twitch_domain_containing"/>
    <property type="match status" value="1"/>
</dbReference>
<feature type="domain" description="Radical SAM core" evidence="3">
    <location>
        <begin position="19"/>
        <end position="231"/>
    </location>
</feature>
<reference evidence="4 5" key="1">
    <citation type="submission" date="2021-06" db="EMBL/GenBank/DDBJ databases">
        <authorList>
            <person name="Sun Q."/>
            <person name="Li D."/>
        </authorList>
    </citation>
    <scope>NUCLEOTIDE SEQUENCE [LARGE SCALE GENOMIC DNA]</scope>
    <source>
        <strain evidence="4 5">MSJd-7</strain>
    </source>
</reference>
<keyword evidence="2" id="KW-0411">Iron-sulfur</keyword>
<evidence type="ECO:0000259" key="3">
    <source>
        <dbReference type="PROSITE" id="PS51918"/>
    </source>
</evidence>
<dbReference type="PANTHER" id="PTHR11228:SF27">
    <property type="entry name" value="GLYCYL-RADICAL ENZYME ACTIVATING ENZYME MJ1227-RELATED"/>
    <property type="match status" value="1"/>
</dbReference>
<keyword evidence="5" id="KW-1185">Reference proteome</keyword>
<comment type="caution">
    <text evidence="4">The sequence shown here is derived from an EMBL/GenBank/DDBJ whole genome shotgun (WGS) entry which is preliminary data.</text>
</comment>
<dbReference type="EMBL" id="JAHLQI010000002">
    <property type="protein sequence ID" value="MBU5490039.1"/>
    <property type="molecule type" value="Genomic_DNA"/>
</dbReference>
<comment type="cofactor">
    <cofactor evidence="1">
        <name>[4Fe-4S] cluster</name>
        <dbReference type="ChEBI" id="CHEBI:49883"/>
    </cofactor>
</comment>
<sequence>MSTSYSRFVDYLTYKAIQTGTPLSGTFELTARCNLDCKMCYIHKRANDPAAKREELTTEQWIALAKAAQEQGMLLLLLTGGEPFVRRDFFDIYDACTALGLSVSINTNGTCITPEIIKRLKRNAPARINITLYGASPETYEKLCGDASAYERAYQAVLGLQKTGIPVKLNYSVTPYNRDDLLEVCKFAEEQHLPIQPATYMFPPIRACEHGCCSNERLSAQQAAQASFAYDCFRFSRDVMMKRCKELLKGGIVDDPMTECQELPTERIRCRAGASAFWVTYHGQMRPCGMMQVPSFSVSEYGFSGAWEKIRDAREKILLPAACTECAMKNACEFCPATCYAENQNFETVPTYNCQKTIAYLRLAQKFIRQ</sequence>
<dbReference type="PANTHER" id="PTHR11228">
    <property type="entry name" value="RADICAL SAM DOMAIN PROTEIN"/>
    <property type="match status" value="1"/>
</dbReference>
<dbReference type="SMART" id="SM00729">
    <property type="entry name" value="Elp3"/>
    <property type="match status" value="1"/>
</dbReference>
<keyword evidence="2" id="KW-0004">4Fe-4S</keyword>
<evidence type="ECO:0000313" key="5">
    <source>
        <dbReference type="Proteomes" id="UP000783588"/>
    </source>
</evidence>
<dbReference type="SFLD" id="SFLDG01386">
    <property type="entry name" value="main_SPASM_domain-containing"/>
    <property type="match status" value="1"/>
</dbReference>
<evidence type="ECO:0000256" key="1">
    <source>
        <dbReference type="ARBA" id="ARBA00001966"/>
    </source>
</evidence>
<accession>A0ABS6EQR8</accession>
<evidence type="ECO:0000313" key="4">
    <source>
        <dbReference type="EMBL" id="MBU5490039.1"/>
    </source>
</evidence>
<dbReference type="RefSeq" id="WP_216469686.1">
    <property type="nucleotide sequence ID" value="NZ_JAHLQI010000002.1"/>
</dbReference>
<dbReference type="InterPro" id="IPR006638">
    <property type="entry name" value="Elp3/MiaA/NifB-like_rSAM"/>
</dbReference>
<evidence type="ECO:0000256" key="2">
    <source>
        <dbReference type="ARBA" id="ARBA00022485"/>
    </source>
</evidence>
<gene>
    <name evidence="4" type="ORF">KQI75_05300</name>
</gene>
<organism evidence="4 5">
    <name type="scientific">Butyricicoccus intestinisimiae</name>
    <dbReference type="NCBI Taxonomy" id="2841509"/>
    <lineage>
        <taxon>Bacteria</taxon>
        <taxon>Bacillati</taxon>
        <taxon>Bacillota</taxon>
        <taxon>Clostridia</taxon>
        <taxon>Eubacteriales</taxon>
        <taxon>Butyricicoccaceae</taxon>
        <taxon>Butyricicoccus</taxon>
    </lineage>
</organism>
<dbReference type="PIRSF" id="PIRSF037420">
    <property type="entry name" value="PQQ_syn_pqqE"/>
    <property type="match status" value="1"/>
</dbReference>